<feature type="transmembrane region" description="Helical" evidence="7">
    <location>
        <begin position="68"/>
        <end position="88"/>
    </location>
</feature>
<comment type="subcellular location">
    <subcellularLocation>
        <location evidence="1">Membrane</location>
        <topology evidence="1">Multi-pass membrane protein</topology>
    </subcellularLocation>
</comment>
<dbReference type="InterPro" id="IPR002293">
    <property type="entry name" value="AA/rel_permease1"/>
</dbReference>
<feature type="transmembrane region" description="Helical" evidence="7">
    <location>
        <begin position="151"/>
        <end position="172"/>
    </location>
</feature>
<keyword evidence="5 7" id="KW-0472">Membrane</keyword>
<keyword evidence="3 7" id="KW-0812">Transmembrane</keyword>
<dbReference type="VEuPathDB" id="FungiDB:F9C07_6697"/>
<feature type="transmembrane region" description="Helical" evidence="7">
    <location>
        <begin position="100"/>
        <end position="120"/>
    </location>
</feature>
<feature type="transmembrane region" description="Helical" evidence="7">
    <location>
        <begin position="523"/>
        <end position="540"/>
    </location>
</feature>
<evidence type="ECO:0000256" key="5">
    <source>
        <dbReference type="ARBA" id="ARBA00023136"/>
    </source>
</evidence>
<evidence type="ECO:0000256" key="6">
    <source>
        <dbReference type="SAM" id="MobiDB-lite"/>
    </source>
</evidence>
<keyword evidence="4 7" id="KW-1133">Transmembrane helix</keyword>
<evidence type="ECO:0000313" key="9">
    <source>
        <dbReference type="Proteomes" id="UP000596276"/>
    </source>
</evidence>
<evidence type="ECO:0000256" key="7">
    <source>
        <dbReference type="SAM" id="Phobius"/>
    </source>
</evidence>
<sequence length="559" mass="61293">MRTEKAVGSVAYATAPEDNPSDKHGTVQDMMDMWRVGRDQELNVSDCRYILRVAYTEMINGLQRNFRFLSVLGFSAVLMCTWEAVLFGSSNGLTNGGKGGMIYTYLGGLIGFSFVILSMAEMASMAPTSGGQYHWVSEFAPRSCQKPLSYITGWVCVLGWHTGIAGCSYTVANMLVGVIAINYPDSYTYEPWHVTLLVIAVAVVALMFNTFLAQKLPLIEGVILIVHCFGFFGILIPLWVLSPSVAPSEVFGSIEDRGDWGSNGLSCLVGLVGPIYALIDKWSNQQLYRIKAPTQLSTCTLSSQNTAEEIQDASRVLPQGMIWTLILNGATGFVMIVTYAFCVGNIDEVLESQTGFPFIQVFLNSTGSVKAATGMTVVIMVMQFCAAISNVATTSRQVYAFARDQGLPFSGILCQISPTFTVPLNALFLSLIIVSLLSLINIGSSVAFNAIMSLGTAALLSSYIISISCVRLRRWRDQPLPPARWSMGKFTPVIDSISILVLMVIFVFSFFPVTRHVTAQSMNWSIVIFSGVTLFAMAYYHAYARKVYRGPVERVRLVE</sequence>
<dbReference type="VEuPathDB" id="FungiDB:AFLA_005142"/>
<dbReference type="EMBL" id="CP044621">
    <property type="protein sequence ID" value="QRD83695.1"/>
    <property type="molecule type" value="Genomic_DNA"/>
</dbReference>
<dbReference type="Proteomes" id="UP000596276">
    <property type="component" value="Chromosome 5"/>
</dbReference>
<keyword evidence="9" id="KW-1185">Reference proteome</keyword>
<feature type="transmembrane region" description="Helical" evidence="7">
    <location>
        <begin position="446"/>
        <end position="470"/>
    </location>
</feature>
<feature type="transmembrane region" description="Helical" evidence="7">
    <location>
        <begin position="260"/>
        <end position="279"/>
    </location>
</feature>
<dbReference type="Gene3D" id="1.20.1740.10">
    <property type="entry name" value="Amino acid/polyamine transporter I"/>
    <property type="match status" value="1"/>
</dbReference>
<dbReference type="GO" id="GO:0016020">
    <property type="term" value="C:membrane"/>
    <property type="evidence" value="ECO:0007669"/>
    <property type="project" value="UniProtKB-SubCell"/>
</dbReference>
<proteinExistence type="predicted"/>
<protein>
    <submittedName>
        <fullName evidence="8">Amino acid permease</fullName>
    </submittedName>
</protein>
<reference evidence="9" key="1">
    <citation type="journal article" date="2021" name="G3 (Bethesda)">
        <title>Chromosome assembled and annotated genome sequence of Aspergillus flavus NRRL 3357.</title>
        <authorList>
            <person name="Skerker J.M."/>
            <person name="Pianalto K.M."/>
            <person name="Mondo S.J."/>
            <person name="Yang K."/>
            <person name="Arkin A.P."/>
            <person name="Keller N.P."/>
            <person name="Grigoriev I.V."/>
            <person name="Louise Glass N.L."/>
        </authorList>
    </citation>
    <scope>NUCLEOTIDE SEQUENCE [LARGE SCALE GENOMIC DNA]</scope>
    <source>
        <strain evidence="9">ATCC 200026 / FGSC A1120 / IAM 13836 / NRRL 3357 / JCM 12722 / SRRC 167</strain>
    </source>
</reference>
<evidence type="ECO:0000313" key="8">
    <source>
        <dbReference type="EMBL" id="QRD83695.1"/>
    </source>
</evidence>
<feature type="region of interest" description="Disordered" evidence="6">
    <location>
        <begin position="1"/>
        <end position="24"/>
    </location>
</feature>
<dbReference type="AlphaFoldDB" id="A0A7U2QUW0"/>
<evidence type="ECO:0000256" key="1">
    <source>
        <dbReference type="ARBA" id="ARBA00004141"/>
    </source>
</evidence>
<feature type="transmembrane region" description="Helical" evidence="7">
    <location>
        <begin position="321"/>
        <end position="341"/>
    </location>
</feature>
<organism evidence="8 9">
    <name type="scientific">Aspergillus flavus (strain ATCC 200026 / FGSC A1120 / IAM 13836 / NRRL 3357 / JCM 12722 / SRRC 167)</name>
    <dbReference type="NCBI Taxonomy" id="332952"/>
    <lineage>
        <taxon>Eukaryota</taxon>
        <taxon>Fungi</taxon>
        <taxon>Dikarya</taxon>
        <taxon>Ascomycota</taxon>
        <taxon>Pezizomycotina</taxon>
        <taxon>Eurotiomycetes</taxon>
        <taxon>Eurotiomycetidae</taxon>
        <taxon>Eurotiales</taxon>
        <taxon>Aspergillaceae</taxon>
        <taxon>Aspergillus</taxon>
        <taxon>Aspergillus subgen. Circumdati</taxon>
    </lineage>
</organism>
<feature type="transmembrane region" description="Helical" evidence="7">
    <location>
        <begin position="371"/>
        <end position="392"/>
    </location>
</feature>
<dbReference type="PIRSF" id="PIRSF006060">
    <property type="entry name" value="AA_transporter"/>
    <property type="match status" value="1"/>
</dbReference>
<evidence type="ECO:0000256" key="3">
    <source>
        <dbReference type="ARBA" id="ARBA00022692"/>
    </source>
</evidence>
<feature type="transmembrane region" description="Helical" evidence="7">
    <location>
        <begin position="412"/>
        <end position="440"/>
    </location>
</feature>
<gene>
    <name evidence="8" type="ORF">F9C07_6697</name>
</gene>
<feature type="transmembrane region" description="Helical" evidence="7">
    <location>
        <begin position="490"/>
        <end position="511"/>
    </location>
</feature>
<feature type="transmembrane region" description="Helical" evidence="7">
    <location>
        <begin position="192"/>
        <end position="211"/>
    </location>
</feature>
<accession>A0A7U2QUW0</accession>
<keyword evidence="2" id="KW-0813">Transport</keyword>
<dbReference type="PANTHER" id="PTHR45649:SF2">
    <property type="entry name" value="ACID PERMEASE, PUTATIVE-RELATED"/>
    <property type="match status" value="1"/>
</dbReference>
<evidence type="ECO:0000256" key="2">
    <source>
        <dbReference type="ARBA" id="ARBA00022448"/>
    </source>
</evidence>
<dbReference type="Pfam" id="PF13520">
    <property type="entry name" value="AA_permease_2"/>
    <property type="match status" value="1"/>
</dbReference>
<dbReference type="PANTHER" id="PTHR45649">
    <property type="entry name" value="AMINO-ACID PERMEASE BAT1"/>
    <property type="match status" value="1"/>
</dbReference>
<dbReference type="OMA" id="IAGCSYT"/>
<name>A0A7U2QUW0_ASPFN</name>
<feature type="transmembrane region" description="Helical" evidence="7">
    <location>
        <begin position="218"/>
        <end position="240"/>
    </location>
</feature>
<dbReference type="GO" id="GO:0022857">
    <property type="term" value="F:transmembrane transporter activity"/>
    <property type="evidence" value="ECO:0007669"/>
    <property type="project" value="InterPro"/>
</dbReference>
<evidence type="ECO:0000256" key="4">
    <source>
        <dbReference type="ARBA" id="ARBA00022989"/>
    </source>
</evidence>